<dbReference type="AlphaFoldDB" id="A0A8K0KBI9"/>
<dbReference type="InterPro" id="IPR000192">
    <property type="entry name" value="Aminotrans_V_dom"/>
</dbReference>
<feature type="domain" description="Aminotransferase class V" evidence="4">
    <location>
        <begin position="210"/>
        <end position="290"/>
    </location>
</feature>
<name>A0A8K0KBI9_LADFU</name>
<dbReference type="PANTHER" id="PTHR14084">
    <property type="entry name" value="KYNURENINASE"/>
    <property type="match status" value="1"/>
</dbReference>
<dbReference type="Pfam" id="PF22580">
    <property type="entry name" value="KYNU_C"/>
    <property type="match status" value="1"/>
</dbReference>
<dbReference type="PANTHER" id="PTHR14084:SF0">
    <property type="entry name" value="KYNURENINASE"/>
    <property type="match status" value="1"/>
</dbReference>
<proteinExistence type="predicted"/>
<keyword evidence="1" id="KW-0662">Pyridine nucleotide biosynthesis</keyword>
<dbReference type="InterPro" id="IPR015422">
    <property type="entry name" value="PyrdxlP-dep_Trfase_small"/>
</dbReference>
<dbReference type="GO" id="GO:0009435">
    <property type="term" value="P:NAD+ biosynthetic process"/>
    <property type="evidence" value="ECO:0007669"/>
    <property type="project" value="InterPro"/>
</dbReference>
<dbReference type="GO" id="GO:0030429">
    <property type="term" value="F:kynureninase activity"/>
    <property type="evidence" value="ECO:0007669"/>
    <property type="project" value="InterPro"/>
</dbReference>
<dbReference type="InterPro" id="IPR015421">
    <property type="entry name" value="PyrdxlP-dep_Trfase_major"/>
</dbReference>
<dbReference type="Pfam" id="PF00266">
    <property type="entry name" value="Aminotran_5"/>
    <property type="match status" value="1"/>
</dbReference>
<dbReference type="EMBL" id="KZ308584">
    <property type="protein sequence ID" value="KAG8231947.1"/>
    <property type="molecule type" value="Genomic_DNA"/>
</dbReference>
<dbReference type="SUPFAM" id="SSF53383">
    <property type="entry name" value="PLP-dependent transferases"/>
    <property type="match status" value="2"/>
</dbReference>
<dbReference type="InterPro" id="IPR010111">
    <property type="entry name" value="Kynureninase"/>
</dbReference>
<evidence type="ECO:0000256" key="2">
    <source>
        <dbReference type="ARBA" id="ARBA00022801"/>
    </source>
</evidence>
<evidence type="ECO:0000259" key="4">
    <source>
        <dbReference type="Pfam" id="PF00266"/>
    </source>
</evidence>
<dbReference type="Gene3D" id="3.40.640.10">
    <property type="entry name" value="Type I PLP-dependent aspartate aminotransferase-like (Major domain)"/>
    <property type="match status" value="2"/>
</dbReference>
<organism evidence="5 6">
    <name type="scientific">Ladona fulva</name>
    <name type="common">Scarce chaser dragonfly</name>
    <name type="synonym">Libellula fulva</name>
    <dbReference type="NCBI Taxonomy" id="123851"/>
    <lineage>
        <taxon>Eukaryota</taxon>
        <taxon>Metazoa</taxon>
        <taxon>Ecdysozoa</taxon>
        <taxon>Arthropoda</taxon>
        <taxon>Hexapoda</taxon>
        <taxon>Insecta</taxon>
        <taxon>Pterygota</taxon>
        <taxon>Palaeoptera</taxon>
        <taxon>Odonata</taxon>
        <taxon>Epiprocta</taxon>
        <taxon>Anisoptera</taxon>
        <taxon>Libelluloidea</taxon>
        <taxon>Libellulidae</taxon>
        <taxon>Ladona</taxon>
    </lineage>
</organism>
<keyword evidence="2" id="KW-0378">Hydrolase</keyword>
<evidence type="ECO:0000313" key="5">
    <source>
        <dbReference type="EMBL" id="KAG8231947.1"/>
    </source>
</evidence>
<gene>
    <name evidence="5" type="ORF">J437_LFUL008867</name>
</gene>
<reference evidence="5" key="2">
    <citation type="submission" date="2017-10" db="EMBL/GenBank/DDBJ databases">
        <title>Ladona fulva Genome sequencing and assembly.</title>
        <authorList>
            <person name="Murali S."/>
            <person name="Richards S."/>
            <person name="Bandaranaike D."/>
            <person name="Bellair M."/>
            <person name="Blankenburg K."/>
            <person name="Chao H."/>
            <person name="Dinh H."/>
            <person name="Doddapaneni H."/>
            <person name="Dugan-Rocha S."/>
            <person name="Elkadiri S."/>
            <person name="Gnanaolivu R."/>
            <person name="Hernandez B."/>
            <person name="Skinner E."/>
            <person name="Javaid M."/>
            <person name="Lee S."/>
            <person name="Li M."/>
            <person name="Ming W."/>
            <person name="Munidasa M."/>
            <person name="Muniz J."/>
            <person name="Nguyen L."/>
            <person name="Hughes D."/>
            <person name="Osuji N."/>
            <person name="Pu L.-L."/>
            <person name="Puazo M."/>
            <person name="Qu C."/>
            <person name="Quiroz J."/>
            <person name="Raj R."/>
            <person name="Weissenberger G."/>
            <person name="Xin Y."/>
            <person name="Zou X."/>
            <person name="Han Y."/>
            <person name="Worley K."/>
            <person name="Muzny D."/>
            <person name="Gibbs R."/>
        </authorList>
    </citation>
    <scope>NUCLEOTIDE SEQUENCE</scope>
    <source>
        <strain evidence="5">Sampled in the wild</strain>
    </source>
</reference>
<protein>
    <recommendedName>
        <fullName evidence="4">Aminotransferase class V domain-containing protein</fullName>
    </recommendedName>
</protein>
<evidence type="ECO:0000256" key="3">
    <source>
        <dbReference type="ARBA" id="ARBA00022898"/>
    </source>
</evidence>
<dbReference type="GO" id="GO:0043420">
    <property type="term" value="P:anthranilate metabolic process"/>
    <property type="evidence" value="ECO:0007669"/>
    <property type="project" value="TreeGrafter"/>
</dbReference>
<dbReference type="GO" id="GO:0005737">
    <property type="term" value="C:cytoplasm"/>
    <property type="evidence" value="ECO:0007669"/>
    <property type="project" value="InterPro"/>
</dbReference>
<dbReference type="GO" id="GO:0016740">
    <property type="term" value="F:transferase activity"/>
    <property type="evidence" value="ECO:0007669"/>
    <property type="project" value="UniProtKB-ARBA"/>
</dbReference>
<dbReference type="InterPro" id="IPR015424">
    <property type="entry name" value="PyrdxlP-dep_Trfase"/>
</dbReference>
<dbReference type="OrthoDB" id="5978656at2759"/>
<comment type="caution">
    <text evidence="5">The sequence shown here is derived from an EMBL/GenBank/DDBJ whole genome shotgun (WGS) entry which is preliminary data.</text>
</comment>
<dbReference type="Gene3D" id="3.90.1150.10">
    <property type="entry name" value="Aspartate Aminotransferase, domain 1"/>
    <property type="match status" value="1"/>
</dbReference>
<keyword evidence="3" id="KW-0663">Pyridoxal phosphate</keyword>
<keyword evidence="6" id="KW-1185">Reference proteome</keyword>
<dbReference type="Proteomes" id="UP000792457">
    <property type="component" value="Unassembled WGS sequence"/>
</dbReference>
<dbReference type="GO" id="GO:0030170">
    <property type="term" value="F:pyridoxal phosphate binding"/>
    <property type="evidence" value="ECO:0007669"/>
    <property type="project" value="InterPro"/>
</dbReference>
<dbReference type="GO" id="GO:0019441">
    <property type="term" value="P:L-tryptophan catabolic process to kynurenine"/>
    <property type="evidence" value="ECO:0007669"/>
    <property type="project" value="TreeGrafter"/>
</dbReference>
<evidence type="ECO:0000256" key="1">
    <source>
        <dbReference type="ARBA" id="ARBA00022642"/>
    </source>
</evidence>
<evidence type="ECO:0000313" key="6">
    <source>
        <dbReference type="Proteomes" id="UP000792457"/>
    </source>
</evidence>
<reference evidence="5" key="1">
    <citation type="submission" date="2013-04" db="EMBL/GenBank/DDBJ databases">
        <authorList>
            <person name="Qu J."/>
            <person name="Murali S.C."/>
            <person name="Bandaranaike D."/>
            <person name="Bellair M."/>
            <person name="Blankenburg K."/>
            <person name="Chao H."/>
            <person name="Dinh H."/>
            <person name="Doddapaneni H."/>
            <person name="Downs B."/>
            <person name="Dugan-Rocha S."/>
            <person name="Elkadiri S."/>
            <person name="Gnanaolivu R.D."/>
            <person name="Hernandez B."/>
            <person name="Javaid M."/>
            <person name="Jayaseelan J.C."/>
            <person name="Lee S."/>
            <person name="Li M."/>
            <person name="Ming W."/>
            <person name="Munidasa M."/>
            <person name="Muniz J."/>
            <person name="Nguyen L."/>
            <person name="Ongeri F."/>
            <person name="Osuji N."/>
            <person name="Pu L.-L."/>
            <person name="Puazo M."/>
            <person name="Qu C."/>
            <person name="Quiroz J."/>
            <person name="Raj R."/>
            <person name="Weissenberger G."/>
            <person name="Xin Y."/>
            <person name="Zou X."/>
            <person name="Han Y."/>
            <person name="Richards S."/>
            <person name="Worley K."/>
            <person name="Muzny D."/>
            <person name="Gibbs R."/>
        </authorList>
    </citation>
    <scope>NUCLEOTIDE SEQUENCE</scope>
    <source>
        <strain evidence="5">Sampled in the wild</strain>
    </source>
</reference>
<accession>A0A8K0KBI9</accession>
<sequence length="299" mass="33649">MYKYLNSGAGGIGGLFVHSRHLNPGSGEVKALHGWWSNKAETRFKMPHHLEPDVGASSFKISNPSPWNAILNIASLEIFEEVTMKRLIEKQRLLTGYMELLLTKELKPYGVGIITPQNPNERGCQLSIKIPPNTLETTAKHLHSFGVVFDVRYPDVIRVAPVPLYNSYLDVLKFVKAMSSVLSRIAYAVVSQLQIHDQDVDDALIIVKSRKDREDYIHTEDVIKEIQKHGKEIAVILLMGVHYYTGQLMDIEAITKAAHNEGCIIGWDLAHAIGNVELKMHDWGADFGIWCTYKVSFTL</sequence>